<keyword evidence="3" id="KW-0812">Transmembrane</keyword>
<dbReference type="Gene3D" id="2.60.40.1120">
    <property type="entry name" value="Carboxypeptidase-like, regulatory domain"/>
    <property type="match status" value="1"/>
</dbReference>
<dbReference type="PANTHER" id="PTHR30069">
    <property type="entry name" value="TONB-DEPENDENT OUTER MEMBRANE RECEPTOR"/>
    <property type="match status" value="1"/>
</dbReference>
<keyword evidence="6" id="KW-0998">Cell outer membrane</keyword>
<proteinExistence type="predicted"/>
<dbReference type="InterPro" id="IPR037066">
    <property type="entry name" value="Plug_dom_sf"/>
</dbReference>
<dbReference type="InterPro" id="IPR008969">
    <property type="entry name" value="CarboxyPept-like_regulatory"/>
</dbReference>
<comment type="subcellular location">
    <subcellularLocation>
        <location evidence="1">Cell outer membrane</location>
        <topology evidence="1">Multi-pass membrane protein</topology>
    </subcellularLocation>
</comment>
<evidence type="ECO:0000313" key="8">
    <source>
        <dbReference type="EMBL" id="EJW95561.1"/>
    </source>
</evidence>
<comment type="caution">
    <text evidence="8">The sequence shown here is derived from an EMBL/GenBank/DDBJ whole genome shotgun (WGS) entry which is preliminary data.</text>
</comment>
<dbReference type="NCBIfam" id="TIGR04057">
    <property type="entry name" value="SusC_RagA_signa"/>
    <property type="match status" value="1"/>
</dbReference>
<dbReference type="Pfam" id="PF13715">
    <property type="entry name" value="CarbopepD_reg_2"/>
    <property type="match status" value="1"/>
</dbReference>
<dbReference type="InterPro" id="IPR039426">
    <property type="entry name" value="TonB-dep_rcpt-like"/>
</dbReference>
<dbReference type="InterPro" id="IPR023997">
    <property type="entry name" value="TonB-dep_OMP_SusC/RagA_CS"/>
</dbReference>
<evidence type="ECO:0000256" key="4">
    <source>
        <dbReference type="ARBA" id="ARBA00022729"/>
    </source>
</evidence>
<keyword evidence="4" id="KW-0732">Signal</keyword>
<dbReference type="SUPFAM" id="SSF49464">
    <property type="entry name" value="Carboxypeptidase regulatory domain-like"/>
    <property type="match status" value="1"/>
</dbReference>
<dbReference type="EMBL" id="AMCI01005729">
    <property type="protein sequence ID" value="EJW95561.1"/>
    <property type="molecule type" value="Genomic_DNA"/>
</dbReference>
<dbReference type="SUPFAM" id="SSF56935">
    <property type="entry name" value="Porins"/>
    <property type="match status" value="1"/>
</dbReference>
<dbReference type="Pfam" id="PF07715">
    <property type="entry name" value="Plug"/>
    <property type="match status" value="1"/>
</dbReference>
<reference evidence="8" key="1">
    <citation type="journal article" date="2012" name="PLoS ONE">
        <title>Gene sets for utilization of primary and secondary nutrition supplies in the distal gut of endangered iberian lynx.</title>
        <authorList>
            <person name="Alcaide M."/>
            <person name="Messina E."/>
            <person name="Richter M."/>
            <person name="Bargiela R."/>
            <person name="Peplies J."/>
            <person name="Huws S.A."/>
            <person name="Newbold C.J."/>
            <person name="Golyshin P.N."/>
            <person name="Simon M.A."/>
            <person name="Lopez G."/>
            <person name="Yakimov M.M."/>
            <person name="Ferrer M."/>
        </authorList>
    </citation>
    <scope>NUCLEOTIDE SEQUENCE</scope>
</reference>
<dbReference type="GO" id="GO:0009279">
    <property type="term" value="C:cell outer membrane"/>
    <property type="evidence" value="ECO:0007669"/>
    <property type="project" value="UniProtKB-SubCell"/>
</dbReference>
<dbReference type="Gene3D" id="2.40.170.20">
    <property type="entry name" value="TonB-dependent receptor, beta-barrel domain"/>
    <property type="match status" value="1"/>
</dbReference>
<dbReference type="Gene3D" id="2.170.130.10">
    <property type="entry name" value="TonB-dependent receptor, plug domain"/>
    <property type="match status" value="1"/>
</dbReference>
<dbReference type="InterPro" id="IPR012910">
    <property type="entry name" value="Plug_dom"/>
</dbReference>
<feature type="domain" description="Secretin/TonB short N-terminal" evidence="7">
    <location>
        <begin position="63"/>
        <end position="114"/>
    </location>
</feature>
<gene>
    <name evidence="8" type="ORF">EVA_16334</name>
</gene>
<protein>
    <submittedName>
        <fullName evidence="8">TonB-dependent receptor plug</fullName>
    </submittedName>
</protein>
<dbReference type="Pfam" id="PF07660">
    <property type="entry name" value="STN"/>
    <property type="match status" value="1"/>
</dbReference>
<name>J9FL00_9ZZZZ</name>
<keyword evidence="2" id="KW-0813">Transport</keyword>
<accession>J9FL00</accession>
<dbReference type="AlphaFoldDB" id="J9FL00"/>
<keyword evidence="5" id="KW-0472">Membrane</keyword>
<dbReference type="FunFam" id="2.60.40.1120:FF:000003">
    <property type="entry name" value="Outer membrane protein Omp121"/>
    <property type="match status" value="1"/>
</dbReference>
<organism evidence="8">
    <name type="scientific">gut metagenome</name>
    <dbReference type="NCBI Taxonomy" id="749906"/>
    <lineage>
        <taxon>unclassified sequences</taxon>
        <taxon>metagenomes</taxon>
        <taxon>organismal metagenomes</taxon>
    </lineage>
</organism>
<evidence type="ECO:0000256" key="3">
    <source>
        <dbReference type="ARBA" id="ARBA00022692"/>
    </source>
</evidence>
<dbReference type="InterPro" id="IPR011662">
    <property type="entry name" value="Secretin/TonB_short_N"/>
</dbReference>
<dbReference type="SMART" id="SM00965">
    <property type="entry name" value="STN"/>
    <property type="match status" value="1"/>
</dbReference>
<evidence type="ECO:0000256" key="2">
    <source>
        <dbReference type="ARBA" id="ARBA00022448"/>
    </source>
</evidence>
<evidence type="ECO:0000256" key="1">
    <source>
        <dbReference type="ARBA" id="ARBA00004571"/>
    </source>
</evidence>
<dbReference type="GO" id="GO:0015344">
    <property type="term" value="F:siderophore uptake transmembrane transporter activity"/>
    <property type="evidence" value="ECO:0007669"/>
    <property type="project" value="TreeGrafter"/>
</dbReference>
<dbReference type="Gene3D" id="3.55.50.30">
    <property type="match status" value="1"/>
</dbReference>
<dbReference type="InterPro" id="IPR023996">
    <property type="entry name" value="TonB-dep_OMP_SusC/RagA"/>
</dbReference>
<dbReference type="PROSITE" id="PS52016">
    <property type="entry name" value="TONB_DEPENDENT_REC_3"/>
    <property type="match status" value="1"/>
</dbReference>
<dbReference type="NCBIfam" id="TIGR04056">
    <property type="entry name" value="OMP_RagA_SusC"/>
    <property type="match status" value="1"/>
</dbReference>
<keyword evidence="8" id="KW-0675">Receptor</keyword>
<evidence type="ECO:0000256" key="5">
    <source>
        <dbReference type="ARBA" id="ARBA00023136"/>
    </source>
</evidence>
<dbReference type="GO" id="GO:0044718">
    <property type="term" value="P:siderophore transmembrane transport"/>
    <property type="evidence" value="ECO:0007669"/>
    <property type="project" value="TreeGrafter"/>
</dbReference>
<evidence type="ECO:0000256" key="6">
    <source>
        <dbReference type="ARBA" id="ARBA00023237"/>
    </source>
</evidence>
<dbReference type="InterPro" id="IPR036942">
    <property type="entry name" value="Beta-barrel_TonB_sf"/>
</dbReference>
<dbReference type="PANTHER" id="PTHR30069:SF29">
    <property type="entry name" value="HEMOGLOBIN AND HEMOGLOBIN-HAPTOGLOBIN-BINDING PROTEIN 1-RELATED"/>
    <property type="match status" value="1"/>
</dbReference>
<sequence length="1162" mass="127730">MNIHSILKKGSTYSDLFFTFLLFVCLSVISMKTYAQSENSLTLQVKKQNVEQVFAQITQQSGVKFFYDHETVRQESQINLNFRNASLKEVLDAIEKQTKLRFERKGNTILVKSKTAKDKSVSKEEPIQVKGRIVDSSGEAVIGASIQAKGTSNGTTTDIDGNFSLSVQEGQWLVISYIGYQSVQIKAERKTMNITLKESDIAIDEVVVTALGIRKEKKALAYSVTEVKGEEMNRVKVANLATGLAGKVAGVNVSKPASGVMGSSRIIIRGNGSLNGSNQPLYVIDGIPMDNTNYGQTNMWGGADGGDGISSINSEDIESMSVLKGGTAAALYGSRASNGAIVITTKRGAIGRVKVEYNLSYTNEHIVFKNDDLQWEYGAGSTGANPEQMAYGLALQQIQQHGLPESMLPTLVDKIAPTLASQINMLSYGSKLDGKDIMQFDGVRRPYVASGKDNFKNFYENAWALTNNVAVSGGTEKVQFRIAAGDQRFHDIMPNSKLERNNITLSVQSKLDEHLTLKANVMYVRERAKNRPGLGDLTSNANATLFMLSPNTDVRLLEKRVNDQGMEFLPTGQAYIGNPYFIAYNHSNKDSKDRIIGSMEAQYNFTPNWYVRGKFGGDMINRRNEAITPYGTAIDTDGAMSNSSIYNGEFNAEAIAGYTNTFRDNLFSVDAFLGWNTMGTWYNQTTANGQGFIQPDFHAMGNSTVTNGGSSHSESYINSLFGQLEFSYQSMLYLTFTGRNDWFSALSYKGKNSSNHIFYPSIGAGFILSEAVRLPEWIPFLKIRGSWAQSGGAVGPYNLGLTYAFNQKIHGQPIGSVSQTIVPNLNLKPLTSNAYEIGLDARFFKNRIGIDFTYYVRNTKDDIVDAGVSSASGYKGVRINAGKVHNHGVELLLTAVPVKTKDFTWNTSFNFSYNKSEVKRITDEIDEFILETARTGHDGDNCGPAFIYHEVGEPYGIIKGESYKRNDKGEIMYDDNGLPMKGGIKKLGESVAPYTLGLSNGLSYKGFSLNILLDAKIGGNIYSMTNAHMYSFGRHVGTLPGREGGVIGKGVKADGKTPNDVKAEAMKYYMAMAGITEEFVYDASFVKLRELSFGYTFPQKWIKKLGMSSLSLAIVGRNLWNIYDDVPLVDPEAMLNIGNGQGFESYGMPATRSIGFNLNVKF</sequence>
<evidence type="ECO:0000259" key="7">
    <source>
        <dbReference type="SMART" id="SM00965"/>
    </source>
</evidence>